<evidence type="ECO:0000313" key="1">
    <source>
        <dbReference type="EMBL" id="GLI36592.1"/>
    </source>
</evidence>
<dbReference type="Proteomes" id="UP001144352">
    <property type="component" value="Unassembled WGS sequence"/>
</dbReference>
<organism evidence="1 2">
    <name type="scientific">Geobacter hydrogenophilus</name>
    <dbReference type="NCBI Taxonomy" id="40983"/>
    <lineage>
        <taxon>Bacteria</taxon>
        <taxon>Pseudomonadati</taxon>
        <taxon>Thermodesulfobacteriota</taxon>
        <taxon>Desulfuromonadia</taxon>
        <taxon>Geobacterales</taxon>
        <taxon>Geobacteraceae</taxon>
        <taxon>Geobacter</taxon>
    </lineage>
</organism>
<dbReference type="RefSeq" id="WP_214187390.1">
    <property type="nucleotide sequence ID" value="NZ_JAHCZI010000012.1"/>
</dbReference>
<gene>
    <name evidence="1" type="ORF">GHYDROH2_00930</name>
</gene>
<reference evidence="1" key="1">
    <citation type="submission" date="2022-12" db="EMBL/GenBank/DDBJ databases">
        <title>Reference genome sequencing for broad-spectrum identification of bacterial and archaeal isolates by mass spectrometry.</title>
        <authorList>
            <person name="Sekiguchi Y."/>
            <person name="Tourlousse D.M."/>
        </authorList>
    </citation>
    <scope>NUCLEOTIDE SEQUENCE</scope>
    <source>
        <strain evidence="1">H2</strain>
    </source>
</reference>
<protein>
    <submittedName>
        <fullName evidence="1">Uncharacterized protein</fullName>
    </submittedName>
</protein>
<sequence>MSSVIAAWAKGDADDFERHVPLLWLGRRNRTLGSTNPIVVLLLEGIEKLGESYLSQLKSLGFDVIDGSASYQQYNSAFQQLDRFGDYEKKCFLRWLVIEDVFNGAPVIHYDGDIVFNELPEVIHDRLGDKTFVLHGCPAFVSISDTKWLAEYRANLMHFVADIEAYSSTAWKEREGWEISYSKKWAGCRFRTIISSDQDFISHLIHTDRLPQQLPIDVPSRADLVLFSDPLYFFGHFENMLPISYKRVDGVDYFNGVKVAFWHMQSDFVRYLRVFAGRGVLNNISRCPNHLEMKGPETYFWKIINKITFSRVDRLQIYREFFESSDFSQLFLADVFWKPMVFTSRQ</sequence>
<keyword evidence="2" id="KW-1185">Reference proteome</keyword>
<accession>A0A9W6FXE6</accession>
<evidence type="ECO:0000313" key="2">
    <source>
        <dbReference type="Proteomes" id="UP001144352"/>
    </source>
</evidence>
<dbReference type="AlphaFoldDB" id="A0A9W6FXE6"/>
<comment type="caution">
    <text evidence="1">The sequence shown here is derived from an EMBL/GenBank/DDBJ whole genome shotgun (WGS) entry which is preliminary data.</text>
</comment>
<dbReference type="EMBL" id="BSDS01000001">
    <property type="protein sequence ID" value="GLI36592.1"/>
    <property type="molecule type" value="Genomic_DNA"/>
</dbReference>
<proteinExistence type="predicted"/>
<name>A0A9W6FXE6_9BACT</name>